<dbReference type="EMBL" id="LAZR01067365">
    <property type="protein sequence ID" value="KKK51726.1"/>
    <property type="molecule type" value="Genomic_DNA"/>
</dbReference>
<protein>
    <submittedName>
        <fullName evidence="1">Uncharacterized protein</fullName>
    </submittedName>
</protein>
<evidence type="ECO:0000313" key="1">
    <source>
        <dbReference type="EMBL" id="KKK51726.1"/>
    </source>
</evidence>
<reference evidence="1" key="1">
    <citation type="journal article" date="2015" name="Nature">
        <title>Complex archaea that bridge the gap between prokaryotes and eukaryotes.</title>
        <authorList>
            <person name="Spang A."/>
            <person name="Saw J.H."/>
            <person name="Jorgensen S.L."/>
            <person name="Zaremba-Niedzwiedzka K."/>
            <person name="Martijn J."/>
            <person name="Lind A.E."/>
            <person name="van Eijk R."/>
            <person name="Schleper C."/>
            <person name="Guy L."/>
            <person name="Ettema T.J."/>
        </authorList>
    </citation>
    <scope>NUCLEOTIDE SEQUENCE</scope>
</reference>
<proteinExistence type="predicted"/>
<dbReference type="AlphaFoldDB" id="A0A0F8YUQ3"/>
<organism evidence="1">
    <name type="scientific">marine sediment metagenome</name>
    <dbReference type="NCBI Taxonomy" id="412755"/>
    <lineage>
        <taxon>unclassified sequences</taxon>
        <taxon>metagenomes</taxon>
        <taxon>ecological metagenomes</taxon>
    </lineage>
</organism>
<accession>A0A0F8YUQ3</accession>
<comment type="caution">
    <text evidence="1">The sequence shown here is derived from an EMBL/GenBank/DDBJ whole genome shotgun (WGS) entry which is preliminary data.</text>
</comment>
<name>A0A0F8YUQ3_9ZZZZ</name>
<sequence length="160" mass="18232">MPLKFFAETDVDPGEFFTWREEGSEKIEVRVRRIPPAREKAIEFRHFGRKRRVTFSKGGARQDLDIQKQEDVNREKASYCLVETKGFELEVAGPGAADQIGRLLSEKFEPGQVVSLDGKWTDALKDAMFDGLLDLVGWLAEKVEKLSDRDQQEDEEALGN</sequence>
<gene>
    <name evidence="1" type="ORF">LCGC14_3112080</name>
</gene>